<dbReference type="InterPro" id="IPR036249">
    <property type="entry name" value="Thioredoxin-like_sf"/>
</dbReference>
<evidence type="ECO:0000313" key="3">
    <source>
        <dbReference type="EMBL" id="ADH99348.1"/>
    </source>
</evidence>
<dbReference type="GO" id="GO:0016209">
    <property type="term" value="F:antioxidant activity"/>
    <property type="evidence" value="ECO:0007669"/>
    <property type="project" value="InterPro"/>
</dbReference>
<dbReference type="InterPro" id="IPR013766">
    <property type="entry name" value="Thioredoxin_domain"/>
</dbReference>
<keyword evidence="1" id="KW-1015">Disulfide bond</keyword>
<protein>
    <submittedName>
        <fullName evidence="3">Alkyl hydroperoxide reductase/ Thiol specific antioxidant/ Mal allergen</fullName>
    </submittedName>
</protein>
<gene>
    <name evidence="3" type="ordered locus">Bsel_1842</name>
</gene>
<dbReference type="Pfam" id="PF00578">
    <property type="entry name" value="AhpC-TSA"/>
    <property type="match status" value="1"/>
</dbReference>
<dbReference type="InterPro" id="IPR000866">
    <property type="entry name" value="AhpC/TSA"/>
</dbReference>
<dbReference type="PROSITE" id="PS51352">
    <property type="entry name" value="THIOREDOXIN_2"/>
    <property type="match status" value="1"/>
</dbReference>
<dbReference type="EMBL" id="CP001791">
    <property type="protein sequence ID" value="ADH99348.1"/>
    <property type="molecule type" value="Genomic_DNA"/>
</dbReference>
<dbReference type="GO" id="GO:0016491">
    <property type="term" value="F:oxidoreductase activity"/>
    <property type="evidence" value="ECO:0007669"/>
    <property type="project" value="InterPro"/>
</dbReference>
<dbReference type="Gene3D" id="3.40.30.10">
    <property type="entry name" value="Glutaredoxin"/>
    <property type="match status" value="1"/>
</dbReference>
<organism evidence="3 4">
    <name type="scientific">Bacillus selenitireducens (strain ATCC 700615 / DSM 15326 / MLS10)</name>
    <dbReference type="NCBI Taxonomy" id="439292"/>
    <lineage>
        <taxon>Bacteria</taxon>
        <taxon>Bacillati</taxon>
        <taxon>Bacillota</taxon>
        <taxon>Bacilli</taxon>
        <taxon>Bacillales</taxon>
        <taxon>Bacillaceae</taxon>
        <taxon>Salisediminibacterium</taxon>
    </lineage>
</organism>
<dbReference type="HOGENOM" id="CLU_2091875_0_0_9"/>
<sequence>MQTPVVIYFWTSWCPYCQASSQAMEEAHNKYGEDVTFIGVNATASDREQDAVSFIDEHSLSFVNVRDEGGGIAGSYYVPPVPTTVFVDGEGIITHRKTGGITANEIENHVRLLKEG</sequence>
<name>D6XU62_BACIE</name>
<dbReference type="AlphaFoldDB" id="D6XU62"/>
<proteinExistence type="predicted"/>
<dbReference type="Proteomes" id="UP000000271">
    <property type="component" value="Chromosome"/>
</dbReference>
<keyword evidence="4" id="KW-1185">Reference proteome</keyword>
<reference evidence="3" key="1">
    <citation type="submission" date="2009-10" db="EMBL/GenBank/DDBJ databases">
        <title>Complete sequence of Bacillus selenitireducens MLS10.</title>
        <authorList>
            <consortium name="US DOE Joint Genome Institute"/>
            <person name="Lucas S."/>
            <person name="Copeland A."/>
            <person name="Lapidus A."/>
            <person name="Glavina del Rio T."/>
            <person name="Dalin E."/>
            <person name="Tice H."/>
            <person name="Bruce D."/>
            <person name="Goodwin L."/>
            <person name="Pitluck S."/>
            <person name="Sims D."/>
            <person name="Brettin T."/>
            <person name="Detter J.C."/>
            <person name="Han C."/>
            <person name="Larimer F."/>
            <person name="Land M."/>
            <person name="Hauser L."/>
            <person name="Kyrpides N."/>
            <person name="Ovchinnikova G."/>
            <person name="Stolz J."/>
        </authorList>
    </citation>
    <scope>NUCLEOTIDE SEQUENCE [LARGE SCALE GENOMIC DNA]</scope>
    <source>
        <strain evidence="3">MLS10</strain>
    </source>
</reference>
<dbReference type="InterPro" id="IPR050553">
    <property type="entry name" value="Thioredoxin_ResA/DsbE_sf"/>
</dbReference>
<dbReference type="KEGG" id="bse:Bsel_1842"/>
<evidence type="ECO:0000259" key="2">
    <source>
        <dbReference type="PROSITE" id="PS51352"/>
    </source>
</evidence>
<dbReference type="InterPro" id="IPR017937">
    <property type="entry name" value="Thioredoxin_CS"/>
</dbReference>
<dbReference type="PANTHER" id="PTHR42852">
    <property type="entry name" value="THIOL:DISULFIDE INTERCHANGE PROTEIN DSBE"/>
    <property type="match status" value="1"/>
</dbReference>
<dbReference type="STRING" id="439292.Bsel_1842"/>
<dbReference type="PROSITE" id="PS00194">
    <property type="entry name" value="THIOREDOXIN_1"/>
    <property type="match status" value="1"/>
</dbReference>
<evidence type="ECO:0000256" key="1">
    <source>
        <dbReference type="ARBA" id="ARBA00023157"/>
    </source>
</evidence>
<dbReference type="eggNOG" id="COG0526">
    <property type="taxonomic scope" value="Bacteria"/>
</dbReference>
<feature type="domain" description="Thioredoxin" evidence="2">
    <location>
        <begin position="1"/>
        <end position="115"/>
    </location>
</feature>
<dbReference type="PANTHER" id="PTHR42852:SF17">
    <property type="entry name" value="THIOREDOXIN-LIKE PROTEIN HI_1115"/>
    <property type="match status" value="1"/>
</dbReference>
<accession>D6XU62</accession>
<evidence type="ECO:0000313" key="4">
    <source>
        <dbReference type="Proteomes" id="UP000000271"/>
    </source>
</evidence>
<dbReference type="CDD" id="cd02966">
    <property type="entry name" value="TlpA_like_family"/>
    <property type="match status" value="1"/>
</dbReference>
<dbReference type="SUPFAM" id="SSF52833">
    <property type="entry name" value="Thioredoxin-like"/>
    <property type="match status" value="1"/>
</dbReference>